<sequence length="145" mass="16588">MTISTREVEQFFERYAQAFRDGLDGTLDEEFFRSLFSIQYIAAGPKGVMAGDNDHAFVERISKGYERYRQIGNKAVTVSEIEMHSIDETHCLVHVGWSSEFEKDGRRIDVPFTNAYLLEQNDGLLKVFGWITGDEVQLLKDNGLL</sequence>
<dbReference type="OrthoDB" id="667202at2"/>
<proteinExistence type="predicted"/>
<dbReference type="Proteomes" id="UP000051380">
    <property type="component" value="Unassembled WGS sequence"/>
</dbReference>
<gene>
    <name evidence="1" type="ORF">AOQ72_28640</name>
</gene>
<organism evidence="1 2">
    <name type="scientific">Bradyrhizobium yuanmingense</name>
    <dbReference type="NCBI Taxonomy" id="108015"/>
    <lineage>
        <taxon>Bacteria</taxon>
        <taxon>Pseudomonadati</taxon>
        <taxon>Pseudomonadota</taxon>
        <taxon>Alphaproteobacteria</taxon>
        <taxon>Hyphomicrobiales</taxon>
        <taxon>Nitrobacteraceae</taxon>
        <taxon>Bradyrhizobium</taxon>
    </lineage>
</organism>
<comment type="caution">
    <text evidence="1">The sequence shown here is derived from an EMBL/GenBank/DDBJ whole genome shotgun (WGS) entry which is preliminary data.</text>
</comment>
<protein>
    <recommendedName>
        <fullName evidence="3">Nuclear transport factor 2 family protein</fullName>
    </recommendedName>
</protein>
<dbReference type="STRING" id="108015.GA0061099_1004367"/>
<evidence type="ECO:0000313" key="2">
    <source>
        <dbReference type="Proteomes" id="UP000051380"/>
    </source>
</evidence>
<reference evidence="1 2" key="1">
    <citation type="submission" date="2015-09" db="EMBL/GenBank/DDBJ databases">
        <title>Draft Genome Sequence of the Strain BR 3267 (Bradyrhizobium yuanmingense) recommended as inoculant for cowpea in Brazil.</title>
        <authorList>
            <person name="Simoes-Araujo J.L."/>
            <person name="Zilli J.E."/>
        </authorList>
    </citation>
    <scope>NUCLEOTIDE SEQUENCE [LARGE SCALE GENOMIC DNA]</scope>
    <source>
        <strain evidence="1 2">BR3267</strain>
    </source>
</reference>
<evidence type="ECO:0008006" key="3">
    <source>
        <dbReference type="Google" id="ProtNLM"/>
    </source>
</evidence>
<dbReference type="RefSeq" id="WP_057028923.1">
    <property type="nucleotide sequence ID" value="NZ_LJYF01000031.1"/>
</dbReference>
<accession>A0A0R3C348</accession>
<dbReference type="EMBL" id="LJYF01000031">
    <property type="protein sequence ID" value="KRP92176.1"/>
    <property type="molecule type" value="Genomic_DNA"/>
</dbReference>
<evidence type="ECO:0000313" key="1">
    <source>
        <dbReference type="EMBL" id="KRP92176.1"/>
    </source>
</evidence>
<name>A0A0R3C348_9BRAD</name>
<dbReference type="AlphaFoldDB" id="A0A0R3C348"/>